<comment type="caution">
    <text evidence="2">The sequence shown here is derived from an EMBL/GenBank/DDBJ whole genome shotgun (WGS) entry which is preliminary data.</text>
</comment>
<dbReference type="HOGENOM" id="CLU_127162_1_3_4"/>
<dbReference type="GO" id="GO:0003723">
    <property type="term" value="F:RNA binding"/>
    <property type="evidence" value="ECO:0007669"/>
    <property type="project" value="UniProtKB-KW"/>
</dbReference>
<reference evidence="2 3" key="1">
    <citation type="submission" date="2011-11" db="EMBL/GenBank/DDBJ databases">
        <authorList>
            <person name="Weinstock G."/>
            <person name="Sodergren E."/>
            <person name="Clifton S."/>
            <person name="Fulton L."/>
            <person name="Fulton B."/>
            <person name="Courtney L."/>
            <person name="Fronick C."/>
            <person name="Harrison M."/>
            <person name="Strong C."/>
            <person name="Farmer C."/>
            <person name="Delahaunty K."/>
            <person name="Markovic C."/>
            <person name="Hall O."/>
            <person name="Minx P."/>
            <person name="Tomlinson C."/>
            <person name="Mitreva M."/>
            <person name="Hou S."/>
            <person name="Chen J."/>
            <person name="Wollam A."/>
            <person name="Pepin K.H."/>
            <person name="Johnson M."/>
            <person name="Bhonagiri V."/>
            <person name="Zhang X."/>
            <person name="Suruliraj S."/>
            <person name="Warren W."/>
            <person name="Chinwalla A."/>
            <person name="Mardis E.R."/>
            <person name="Wilson R.K."/>
        </authorList>
    </citation>
    <scope>NUCLEOTIDE SEQUENCE [LARGE SCALE GENOMIC DNA]</scope>
    <source>
        <strain evidence="2 3">YIT 11816</strain>
    </source>
</reference>
<evidence type="ECO:0000313" key="3">
    <source>
        <dbReference type="Proteomes" id="UP000004956"/>
    </source>
</evidence>
<dbReference type="SUPFAM" id="SSF55174">
    <property type="entry name" value="Alpha-L RNA-binding motif"/>
    <property type="match status" value="1"/>
</dbReference>
<name>H3KD95_9BURK</name>
<dbReference type="Pfam" id="PF13275">
    <property type="entry name" value="S4_2"/>
    <property type="match status" value="1"/>
</dbReference>
<gene>
    <name evidence="2" type="ORF">HMPREF9440_00704</name>
</gene>
<organism evidence="2 3">
    <name type="scientific">Sutterella parvirubra YIT 11816</name>
    <dbReference type="NCBI Taxonomy" id="762967"/>
    <lineage>
        <taxon>Bacteria</taxon>
        <taxon>Pseudomonadati</taxon>
        <taxon>Pseudomonadota</taxon>
        <taxon>Betaproteobacteria</taxon>
        <taxon>Burkholderiales</taxon>
        <taxon>Sutterellaceae</taxon>
        <taxon>Sutterella</taxon>
    </lineage>
</organism>
<dbReference type="CDD" id="cd00165">
    <property type="entry name" value="S4"/>
    <property type="match status" value="1"/>
</dbReference>
<accession>H3KD95</accession>
<evidence type="ECO:0000313" key="2">
    <source>
        <dbReference type="EMBL" id="EHY31918.1"/>
    </source>
</evidence>
<protein>
    <submittedName>
        <fullName evidence="2">S4 domain protein</fullName>
    </submittedName>
</protein>
<dbReference type="PROSITE" id="PS50889">
    <property type="entry name" value="S4"/>
    <property type="match status" value="1"/>
</dbReference>
<keyword evidence="1" id="KW-0694">RNA-binding</keyword>
<dbReference type="PATRIC" id="fig|762967.3.peg.565"/>
<dbReference type="Proteomes" id="UP000004956">
    <property type="component" value="Unassembled WGS sequence"/>
</dbReference>
<evidence type="ECO:0000256" key="1">
    <source>
        <dbReference type="PROSITE-ProRule" id="PRU00182"/>
    </source>
</evidence>
<keyword evidence="3" id="KW-1185">Reference proteome</keyword>
<dbReference type="InterPro" id="IPR036986">
    <property type="entry name" value="S4_RNA-bd_sf"/>
</dbReference>
<dbReference type="EMBL" id="AFBQ01000094">
    <property type="protein sequence ID" value="EHY31918.1"/>
    <property type="molecule type" value="Genomic_DNA"/>
</dbReference>
<proteinExistence type="predicted"/>
<sequence length="79" mass="8513">MQTTFQIRGELITLDALLKAVGIASSGAHAKELVTQGAVKVDGEPESRRTRKLRGGEVVEVPEAGARIRLEADPAFRKD</sequence>
<dbReference type="Gene3D" id="3.10.290.10">
    <property type="entry name" value="RNA-binding S4 domain"/>
    <property type="match status" value="1"/>
</dbReference>
<dbReference type="OrthoDB" id="9802835at2"/>
<dbReference type="RefSeq" id="WP_008541352.1">
    <property type="nucleotide sequence ID" value="NZ_JH604912.1"/>
</dbReference>
<dbReference type="AlphaFoldDB" id="H3KD95"/>
<dbReference type="STRING" id="762967.HMPREF9440_00704"/>